<name>A0ABD0KTY9_9CAEN</name>
<accession>A0ABD0KTY9</accession>
<reference evidence="2 3" key="1">
    <citation type="journal article" date="2023" name="Sci. Data">
        <title>Genome assembly of the Korean intertidal mud-creeper Batillaria attramentaria.</title>
        <authorList>
            <person name="Patra A.K."/>
            <person name="Ho P.T."/>
            <person name="Jun S."/>
            <person name="Lee S.J."/>
            <person name="Kim Y."/>
            <person name="Won Y.J."/>
        </authorList>
    </citation>
    <scope>NUCLEOTIDE SEQUENCE [LARGE SCALE GENOMIC DNA]</scope>
    <source>
        <strain evidence="2">Wonlab-2016</strain>
    </source>
</reference>
<dbReference type="EMBL" id="JACVVK020000124">
    <property type="protein sequence ID" value="KAK7490664.1"/>
    <property type="molecule type" value="Genomic_DNA"/>
</dbReference>
<evidence type="ECO:0000313" key="3">
    <source>
        <dbReference type="Proteomes" id="UP001519460"/>
    </source>
</evidence>
<dbReference type="AlphaFoldDB" id="A0ABD0KTY9"/>
<protein>
    <submittedName>
        <fullName evidence="2">Uncharacterized protein</fullName>
    </submittedName>
</protein>
<feature type="region of interest" description="Disordered" evidence="1">
    <location>
        <begin position="55"/>
        <end position="94"/>
    </location>
</feature>
<feature type="compositionally biased region" description="Polar residues" evidence="1">
    <location>
        <begin position="62"/>
        <end position="74"/>
    </location>
</feature>
<evidence type="ECO:0000256" key="1">
    <source>
        <dbReference type="SAM" id="MobiDB-lite"/>
    </source>
</evidence>
<organism evidence="2 3">
    <name type="scientific">Batillaria attramentaria</name>
    <dbReference type="NCBI Taxonomy" id="370345"/>
    <lineage>
        <taxon>Eukaryota</taxon>
        <taxon>Metazoa</taxon>
        <taxon>Spiralia</taxon>
        <taxon>Lophotrochozoa</taxon>
        <taxon>Mollusca</taxon>
        <taxon>Gastropoda</taxon>
        <taxon>Caenogastropoda</taxon>
        <taxon>Sorbeoconcha</taxon>
        <taxon>Cerithioidea</taxon>
        <taxon>Batillariidae</taxon>
        <taxon>Batillaria</taxon>
    </lineage>
</organism>
<comment type="caution">
    <text evidence="2">The sequence shown here is derived from an EMBL/GenBank/DDBJ whole genome shotgun (WGS) entry which is preliminary data.</text>
</comment>
<gene>
    <name evidence="2" type="ORF">BaRGS_00018081</name>
</gene>
<keyword evidence="3" id="KW-1185">Reference proteome</keyword>
<proteinExistence type="predicted"/>
<evidence type="ECO:0000313" key="2">
    <source>
        <dbReference type="EMBL" id="KAK7490664.1"/>
    </source>
</evidence>
<dbReference type="Proteomes" id="UP001519460">
    <property type="component" value="Unassembled WGS sequence"/>
</dbReference>
<sequence>MPDSVKEMRKSLADLAAGFFLLATVLSLGRVMSDAVTSGKQKRQLLAVHQASSPCPRLLAPNSRQKQIHTNSASPRPPGGHVGKGESNPGAQYRPYRFLAAKAGEATGA</sequence>